<keyword evidence="3" id="KW-1185">Reference proteome</keyword>
<sequence>MSNYLKTQEEDFYYTMRNIEIKLKMEEISILKKASYKKFYENLFDSNHVKFPNKPKQSLYKRNLQISKNLGEIYPLKKNRPPSLKLKKGNSKRAKFVGLPKINNRQDSKPLGHHITRTSSSHDSFETVTSEESSFHSVDPTKIKRRNAKIAIEPFHTRNEDENEYYKTESLENGQTSILNSSLQRNNTKKLNLKPGFHKSNFKKLPTVCENNKETQTAPVKILTLHSNTESNQSFLPQNSVRSKIYKKSVAKINSMEKSTFNKGNSPGISKALRRMRSKKINPSTSLRLQVLQSRNTIRSSSSNGKIGIQPQISSVNSERTWKPQGSVVVENLSQPLSTRDKGECDSPSPISEYLFVGNKTKSRRMNTKINHKKSFQLLDEKNQITPKTTSHYLL</sequence>
<reference evidence="2" key="1">
    <citation type="submission" date="2023-07" db="EMBL/GenBank/DDBJ databases">
        <authorList>
            <consortium name="AG Swart"/>
            <person name="Singh M."/>
            <person name="Singh A."/>
            <person name="Seah K."/>
            <person name="Emmerich C."/>
        </authorList>
    </citation>
    <scope>NUCLEOTIDE SEQUENCE</scope>
    <source>
        <strain evidence="2">DP1</strain>
    </source>
</reference>
<protein>
    <submittedName>
        <fullName evidence="2">Uncharacterized protein</fullName>
    </submittedName>
</protein>
<dbReference type="AlphaFoldDB" id="A0AAD1UIB7"/>
<feature type="compositionally biased region" description="Low complexity" evidence="1">
    <location>
        <begin position="126"/>
        <end position="138"/>
    </location>
</feature>
<evidence type="ECO:0000256" key="1">
    <source>
        <dbReference type="SAM" id="MobiDB-lite"/>
    </source>
</evidence>
<gene>
    <name evidence="2" type="ORF">ECRASSUSDP1_LOCUS9692</name>
</gene>
<feature type="region of interest" description="Disordered" evidence="1">
    <location>
        <begin position="102"/>
        <end position="140"/>
    </location>
</feature>
<proteinExistence type="predicted"/>
<evidence type="ECO:0000313" key="2">
    <source>
        <dbReference type="EMBL" id="CAI2368401.1"/>
    </source>
</evidence>
<organism evidence="2 3">
    <name type="scientific">Euplotes crassus</name>
    <dbReference type="NCBI Taxonomy" id="5936"/>
    <lineage>
        <taxon>Eukaryota</taxon>
        <taxon>Sar</taxon>
        <taxon>Alveolata</taxon>
        <taxon>Ciliophora</taxon>
        <taxon>Intramacronucleata</taxon>
        <taxon>Spirotrichea</taxon>
        <taxon>Hypotrichia</taxon>
        <taxon>Euplotida</taxon>
        <taxon>Euplotidae</taxon>
        <taxon>Moneuplotes</taxon>
    </lineage>
</organism>
<evidence type="ECO:0000313" key="3">
    <source>
        <dbReference type="Proteomes" id="UP001295684"/>
    </source>
</evidence>
<name>A0AAD1UIB7_EUPCR</name>
<dbReference type="Proteomes" id="UP001295684">
    <property type="component" value="Unassembled WGS sequence"/>
</dbReference>
<comment type="caution">
    <text evidence="2">The sequence shown here is derived from an EMBL/GenBank/DDBJ whole genome shotgun (WGS) entry which is preliminary data.</text>
</comment>
<accession>A0AAD1UIB7</accession>
<dbReference type="EMBL" id="CAMPGE010009534">
    <property type="protein sequence ID" value="CAI2368401.1"/>
    <property type="molecule type" value="Genomic_DNA"/>
</dbReference>